<name>A0A1H0GAT3_9BACT</name>
<keyword evidence="2" id="KW-1185">Reference proteome</keyword>
<organism evidence="1 2">
    <name type="scientific">Desulfonauticus submarinus</name>
    <dbReference type="NCBI Taxonomy" id="206665"/>
    <lineage>
        <taxon>Bacteria</taxon>
        <taxon>Pseudomonadati</taxon>
        <taxon>Thermodesulfobacteriota</taxon>
        <taxon>Desulfovibrionia</taxon>
        <taxon>Desulfovibrionales</taxon>
        <taxon>Desulfonauticaceae</taxon>
        <taxon>Desulfonauticus</taxon>
    </lineage>
</organism>
<dbReference type="Pfam" id="PF02924">
    <property type="entry name" value="HDPD"/>
    <property type="match status" value="1"/>
</dbReference>
<evidence type="ECO:0000313" key="2">
    <source>
        <dbReference type="Proteomes" id="UP000199602"/>
    </source>
</evidence>
<gene>
    <name evidence="1" type="ORF">SAMN04488516_11728</name>
</gene>
<dbReference type="SUPFAM" id="SSF51274">
    <property type="entry name" value="Head decoration protein D (gpD, major capsid protein D)"/>
    <property type="match status" value="1"/>
</dbReference>
<dbReference type="InterPro" id="IPR004195">
    <property type="entry name" value="Head_decoration_D"/>
</dbReference>
<sequence length="126" mass="13725">MAGILGVEEHEQPAYDLVAGKTFETKKITISSGAGKLVRGTVLGMDRVSCKYKQLNPSASDGTHVAWAILAEDVDATNSDVKTIAYFLGKYRLSGLIWPPSITDQEKKAALRQLQTKGIIVDEDWS</sequence>
<dbReference type="OrthoDB" id="5422902at2"/>
<dbReference type="EMBL" id="FNIN01000017">
    <property type="protein sequence ID" value="SDO03997.1"/>
    <property type="molecule type" value="Genomic_DNA"/>
</dbReference>
<proteinExistence type="predicted"/>
<accession>A0A1H0GAT3</accession>
<dbReference type="Gene3D" id="2.40.300.10">
    <property type="entry name" value="Head decoration protein D"/>
    <property type="match status" value="1"/>
</dbReference>
<dbReference type="RefSeq" id="WP_092066566.1">
    <property type="nucleotide sequence ID" value="NZ_FNIN01000017.1"/>
</dbReference>
<evidence type="ECO:0000313" key="1">
    <source>
        <dbReference type="EMBL" id="SDO03997.1"/>
    </source>
</evidence>
<dbReference type="InterPro" id="IPR036630">
    <property type="entry name" value="Head_decoration_D_sf"/>
</dbReference>
<dbReference type="AlphaFoldDB" id="A0A1H0GAT3"/>
<dbReference type="Proteomes" id="UP000199602">
    <property type="component" value="Unassembled WGS sequence"/>
</dbReference>
<protein>
    <submittedName>
        <fullName evidence="1">Bacteriophage lambda head decoration protein D</fullName>
    </submittedName>
</protein>
<reference evidence="1 2" key="1">
    <citation type="submission" date="2016-10" db="EMBL/GenBank/DDBJ databases">
        <authorList>
            <person name="de Groot N.N."/>
        </authorList>
    </citation>
    <scope>NUCLEOTIDE SEQUENCE [LARGE SCALE GENOMIC DNA]</scope>
    <source>
        <strain evidence="1 2">DSM 15269</strain>
    </source>
</reference>
<dbReference type="STRING" id="206665.SAMN04488516_11728"/>